<dbReference type="EMBL" id="KK121026">
    <property type="protein sequence ID" value="KFM79601.1"/>
    <property type="molecule type" value="Genomic_DNA"/>
</dbReference>
<evidence type="ECO:0000256" key="1">
    <source>
        <dbReference type="SAM" id="Coils"/>
    </source>
</evidence>
<dbReference type="OMA" id="WELMPAG"/>
<evidence type="ECO:0000259" key="2">
    <source>
        <dbReference type="Pfam" id="PF00651"/>
    </source>
</evidence>
<name>A0A087UQG2_STEMI</name>
<dbReference type="Gene3D" id="3.30.710.10">
    <property type="entry name" value="Potassium Channel Kv1.1, Chain A"/>
    <property type="match status" value="1"/>
</dbReference>
<dbReference type="Proteomes" id="UP000054359">
    <property type="component" value="Unassembled WGS sequence"/>
</dbReference>
<proteinExistence type="predicted"/>
<feature type="coiled-coil region" evidence="1">
    <location>
        <begin position="5"/>
        <end position="39"/>
    </location>
</feature>
<accession>A0A087UQG2</accession>
<dbReference type="InterPro" id="IPR011333">
    <property type="entry name" value="SKP1/BTB/POZ_sf"/>
</dbReference>
<gene>
    <name evidence="3" type="ORF">X975_09569</name>
</gene>
<dbReference type="SUPFAM" id="SSF54695">
    <property type="entry name" value="POZ domain"/>
    <property type="match status" value="1"/>
</dbReference>
<dbReference type="AlphaFoldDB" id="A0A087UQG2"/>
<dbReference type="InterPro" id="IPR000210">
    <property type="entry name" value="BTB/POZ_dom"/>
</dbReference>
<evidence type="ECO:0000313" key="3">
    <source>
        <dbReference type="EMBL" id="KFM79601.1"/>
    </source>
</evidence>
<dbReference type="STRING" id="407821.A0A087UQG2"/>
<dbReference type="Pfam" id="PF00651">
    <property type="entry name" value="BTB"/>
    <property type="match status" value="1"/>
</dbReference>
<keyword evidence="1" id="KW-0175">Coiled coil</keyword>
<keyword evidence="4" id="KW-1185">Reference proteome</keyword>
<dbReference type="OrthoDB" id="2306477at2759"/>
<organism evidence="3 4">
    <name type="scientific">Stegodyphus mimosarum</name>
    <name type="common">African social velvet spider</name>
    <dbReference type="NCBI Taxonomy" id="407821"/>
    <lineage>
        <taxon>Eukaryota</taxon>
        <taxon>Metazoa</taxon>
        <taxon>Ecdysozoa</taxon>
        <taxon>Arthropoda</taxon>
        <taxon>Chelicerata</taxon>
        <taxon>Arachnida</taxon>
        <taxon>Araneae</taxon>
        <taxon>Araneomorphae</taxon>
        <taxon>Entelegynae</taxon>
        <taxon>Eresoidea</taxon>
        <taxon>Eresidae</taxon>
        <taxon>Stegodyphus</taxon>
    </lineage>
</organism>
<sequence>MADEKAKLERHLTLLRGEYVKLQARLAESEKNYSIAAAQIGNTSGDSFIVRLLKTVADLFDKELYSDLRVELNGRSIRAHKFVLSARSNNWGVPDLADVDYLDLTDIPQDI</sequence>
<reference evidence="3 4" key="1">
    <citation type="submission" date="2013-11" db="EMBL/GenBank/DDBJ databases">
        <title>Genome sequencing of Stegodyphus mimosarum.</title>
        <authorList>
            <person name="Bechsgaard J."/>
        </authorList>
    </citation>
    <scope>NUCLEOTIDE SEQUENCE [LARGE SCALE GENOMIC DNA]</scope>
</reference>
<feature type="domain" description="BTB" evidence="2">
    <location>
        <begin position="58"/>
        <end position="89"/>
    </location>
</feature>
<feature type="non-terminal residue" evidence="3">
    <location>
        <position position="111"/>
    </location>
</feature>
<protein>
    <submittedName>
        <fullName evidence="3">Ankyrin repeat and FYVE domain-containing protein 1</fullName>
    </submittedName>
</protein>
<evidence type="ECO:0000313" key="4">
    <source>
        <dbReference type="Proteomes" id="UP000054359"/>
    </source>
</evidence>